<feature type="domain" description="DeoxyPurine in DNA protein A" evidence="2">
    <location>
        <begin position="98"/>
        <end position="300"/>
    </location>
</feature>
<dbReference type="KEGG" id="sclo:SCLO_1000920"/>
<evidence type="ECO:0000259" key="2">
    <source>
        <dbReference type="Pfam" id="PF23859"/>
    </source>
</evidence>
<dbReference type="Proteomes" id="UP000218272">
    <property type="component" value="Chromosome SCLO_1"/>
</dbReference>
<dbReference type="Gene3D" id="3.20.20.105">
    <property type="entry name" value="Queuine tRNA-ribosyltransferase-like"/>
    <property type="match status" value="1"/>
</dbReference>
<dbReference type="Pfam" id="PF23859">
    <property type="entry name" value="DpdA"/>
    <property type="match status" value="1"/>
</dbReference>
<evidence type="ECO:0000256" key="1">
    <source>
        <dbReference type="SAM" id="MobiDB-lite"/>
    </source>
</evidence>
<dbReference type="InterPro" id="IPR036511">
    <property type="entry name" value="TGT-like_sf"/>
</dbReference>
<name>A0A1E1EY57_9SPHN</name>
<protein>
    <recommendedName>
        <fullName evidence="2">DeoxyPurine in DNA protein A domain-containing protein</fullName>
    </recommendedName>
</protein>
<feature type="region of interest" description="Disordered" evidence="1">
    <location>
        <begin position="1"/>
        <end position="22"/>
    </location>
</feature>
<accession>A0A1E1EY57</accession>
<organism evidence="3 4">
    <name type="scientific">Sphingobium cloacae</name>
    <dbReference type="NCBI Taxonomy" id="120107"/>
    <lineage>
        <taxon>Bacteria</taxon>
        <taxon>Pseudomonadati</taxon>
        <taxon>Pseudomonadota</taxon>
        <taxon>Alphaproteobacteria</taxon>
        <taxon>Sphingomonadales</taxon>
        <taxon>Sphingomonadaceae</taxon>
        <taxon>Sphingobium</taxon>
    </lineage>
</organism>
<sequence length="371" mass="40883">MPYDIPSRFQQPPAGLSQADRSPVYSSNVAPRLAAGTPIEIIVGLPGLSEGPLLARARALQLPVLISANSLSRWRQCDGGREWAGWRLRQLANAHGLASIMLDSAGFVLASRYRGLPWTVEDYVEGLAAAYPWRLWASLDHCVEPEIARDREEVLDRIARTVRLNIECHARALDAGIVSNFMPVLQGRRPGDYVRCLDGIAHILRPGQTVAIGSTCRRAVHGEDGLLAVFETLDRHLDSTHPLHGFGIKGPALSHLRAFEHRKITVDSSAFSYAARMSALFDGHAKTNHFVADHMERWTERQYARLARPRNGFQSSLPLPLPAEPLPTGWEAAVAAAREEIRALVMDGEISHDQITDAWIAEWAADLLGTA</sequence>
<gene>
    <name evidence="3" type="ORF">SCLO_1000920</name>
</gene>
<keyword evidence="4" id="KW-1185">Reference proteome</keyword>
<dbReference type="EMBL" id="AP017655">
    <property type="protein sequence ID" value="BAV63132.1"/>
    <property type="molecule type" value="Genomic_DNA"/>
</dbReference>
<evidence type="ECO:0000313" key="4">
    <source>
        <dbReference type="Proteomes" id="UP000218272"/>
    </source>
</evidence>
<dbReference type="GO" id="GO:0006400">
    <property type="term" value="P:tRNA modification"/>
    <property type="evidence" value="ECO:0007669"/>
    <property type="project" value="InterPro"/>
</dbReference>
<evidence type="ECO:0000313" key="3">
    <source>
        <dbReference type="EMBL" id="BAV63132.1"/>
    </source>
</evidence>
<dbReference type="InterPro" id="IPR055645">
    <property type="entry name" value="DpdA"/>
</dbReference>
<dbReference type="AlphaFoldDB" id="A0A1E1EY57"/>
<proteinExistence type="predicted"/>
<reference evidence="3 4" key="1">
    <citation type="submission" date="2016-10" db="EMBL/GenBank/DDBJ databases">
        <title>Complete Genome Sequence of the Nonylphenol-Degrading Bacterium Sphingobium cloacae JCM 10874T.</title>
        <authorList>
            <person name="Ootsuka M."/>
            <person name="Nishizawa T."/>
            <person name="Ohta H."/>
        </authorList>
    </citation>
    <scope>NUCLEOTIDE SEQUENCE [LARGE SCALE GENOMIC DNA]</scope>
    <source>
        <strain evidence="3 4">JCM 10874</strain>
    </source>
</reference>